<protein>
    <submittedName>
        <fullName evidence="1">Uncharacterized protein</fullName>
    </submittedName>
</protein>
<dbReference type="AlphaFoldDB" id="A0A4C1VSW9"/>
<dbReference type="Proteomes" id="UP000299102">
    <property type="component" value="Unassembled WGS sequence"/>
</dbReference>
<accession>A0A4C1VSW9</accession>
<keyword evidence="2" id="KW-1185">Reference proteome</keyword>
<name>A0A4C1VSW9_EUMVA</name>
<reference evidence="1 2" key="1">
    <citation type="journal article" date="2019" name="Commun. Biol.">
        <title>The bagworm genome reveals a unique fibroin gene that provides high tensile strength.</title>
        <authorList>
            <person name="Kono N."/>
            <person name="Nakamura H."/>
            <person name="Ohtoshi R."/>
            <person name="Tomita M."/>
            <person name="Numata K."/>
            <person name="Arakawa K."/>
        </authorList>
    </citation>
    <scope>NUCLEOTIDE SEQUENCE [LARGE SCALE GENOMIC DNA]</scope>
</reference>
<evidence type="ECO:0000313" key="2">
    <source>
        <dbReference type="Proteomes" id="UP000299102"/>
    </source>
</evidence>
<organism evidence="1 2">
    <name type="scientific">Eumeta variegata</name>
    <name type="common">Bagworm moth</name>
    <name type="synonym">Eumeta japonica</name>
    <dbReference type="NCBI Taxonomy" id="151549"/>
    <lineage>
        <taxon>Eukaryota</taxon>
        <taxon>Metazoa</taxon>
        <taxon>Ecdysozoa</taxon>
        <taxon>Arthropoda</taxon>
        <taxon>Hexapoda</taxon>
        <taxon>Insecta</taxon>
        <taxon>Pterygota</taxon>
        <taxon>Neoptera</taxon>
        <taxon>Endopterygota</taxon>
        <taxon>Lepidoptera</taxon>
        <taxon>Glossata</taxon>
        <taxon>Ditrysia</taxon>
        <taxon>Tineoidea</taxon>
        <taxon>Psychidae</taxon>
        <taxon>Oiketicinae</taxon>
        <taxon>Eumeta</taxon>
    </lineage>
</organism>
<gene>
    <name evidence="1" type="ORF">EVAR_36183_1</name>
</gene>
<sequence>MPPSSDGQIYRNLTTRQETVAIVYPVPLYRKLPTETPIVDIATQLADIFNPVKMIWAYLTFVGYVPSSISIKVNEPPKKEIVLKYCPLEDPDHTKERSPSPTDPTLRRQAALLINYLQPSEFLTFIIVIYNLLSSTCLSFFIDKHSRPSQFEFSLRWRGANIENFRRKLYASRRGVRKEEPRWRDTSVRGQLPRLCTLLLAFSTPTPAVQLYVQIMMAIFISSTLNGLNECHIRDLVNTTARQVSDS</sequence>
<proteinExistence type="predicted"/>
<dbReference type="EMBL" id="BGZK01000399">
    <property type="protein sequence ID" value="GBP41427.1"/>
    <property type="molecule type" value="Genomic_DNA"/>
</dbReference>
<evidence type="ECO:0000313" key="1">
    <source>
        <dbReference type="EMBL" id="GBP41427.1"/>
    </source>
</evidence>
<comment type="caution">
    <text evidence="1">The sequence shown here is derived from an EMBL/GenBank/DDBJ whole genome shotgun (WGS) entry which is preliminary data.</text>
</comment>